<dbReference type="OrthoDB" id="694244at2"/>
<gene>
    <name evidence="1" type="ORF">GJV77_06855</name>
</gene>
<proteinExistence type="predicted"/>
<keyword evidence="2" id="KW-1185">Reference proteome</keyword>
<dbReference type="AlphaFoldDB" id="A0A7K1GLD9"/>
<name>A0A7K1GLD9_9FLAO</name>
<dbReference type="Proteomes" id="UP000488936">
    <property type="component" value="Unassembled WGS sequence"/>
</dbReference>
<dbReference type="RefSeq" id="WP_155035630.1">
    <property type="nucleotide sequence ID" value="NZ_JAYMMG010000043.1"/>
</dbReference>
<accession>A0A7K1GLD9</accession>
<dbReference type="EMBL" id="WMJY01000011">
    <property type="protein sequence ID" value="MTH29636.1"/>
    <property type="molecule type" value="Genomic_DNA"/>
</dbReference>
<protein>
    <submittedName>
        <fullName evidence="1">Uncharacterized protein</fullName>
    </submittedName>
</protein>
<evidence type="ECO:0000313" key="1">
    <source>
        <dbReference type="EMBL" id="MTH29636.1"/>
    </source>
</evidence>
<sequence>MVCSNLPWVFSKKLYVDPSTFHSELEKCYQSIATNKNLSLTNDQAIINYPEIIVQYQAWITTLDDLLACEDLLDGEDITEEDPDDENGCYLVEIQATLTAANLQYFTIGELLFKIHNLLSNKNLNEVNTFDSISLGEVDEIPIYYLNCK</sequence>
<comment type="caution">
    <text evidence="1">The sequence shown here is derived from an EMBL/GenBank/DDBJ whole genome shotgun (WGS) entry which is preliminary data.</text>
</comment>
<evidence type="ECO:0000313" key="2">
    <source>
        <dbReference type="Proteomes" id="UP000488936"/>
    </source>
</evidence>
<organism evidence="1 2">
    <name type="scientific">Myroides pelagicus</name>
    <dbReference type="NCBI Taxonomy" id="270914"/>
    <lineage>
        <taxon>Bacteria</taxon>
        <taxon>Pseudomonadati</taxon>
        <taxon>Bacteroidota</taxon>
        <taxon>Flavobacteriia</taxon>
        <taxon>Flavobacteriales</taxon>
        <taxon>Flavobacteriaceae</taxon>
        <taxon>Myroides</taxon>
    </lineage>
</organism>
<reference evidence="1 2" key="1">
    <citation type="journal article" date="2006" name="Int. J. Syst. Evol. Microbiol.">
        <title>Myroides pelagicus sp. nov., isolated from seawater in Thailand.</title>
        <authorList>
            <person name="Yoon J."/>
            <person name="Maneerat S."/>
            <person name="Kawai F."/>
            <person name="Yokota A."/>
        </authorList>
    </citation>
    <scope>NUCLEOTIDE SEQUENCE [LARGE SCALE GENOMIC DNA]</scope>
    <source>
        <strain evidence="1 2">SM1T</strain>
    </source>
</reference>